<organism evidence="9 10">
    <name type="scientific">Lactobacillus kefiranofaciens</name>
    <dbReference type="NCBI Taxonomy" id="267818"/>
    <lineage>
        <taxon>Bacteria</taxon>
        <taxon>Bacillati</taxon>
        <taxon>Bacillota</taxon>
        <taxon>Bacilli</taxon>
        <taxon>Lactobacillales</taxon>
        <taxon>Lactobacillaceae</taxon>
        <taxon>Lactobacillus</taxon>
    </lineage>
</organism>
<feature type="transmembrane region" description="Helical" evidence="7">
    <location>
        <begin position="206"/>
        <end position="226"/>
    </location>
</feature>
<comment type="caution">
    <text evidence="9">The sequence shown here is derived from an EMBL/GenBank/DDBJ whole genome shotgun (WGS) entry which is preliminary data.</text>
</comment>
<evidence type="ECO:0000256" key="1">
    <source>
        <dbReference type="ARBA" id="ARBA00004651"/>
    </source>
</evidence>
<dbReference type="PANTHER" id="PTHR43414:SF6">
    <property type="entry name" value="MULTIDRUG RESISTANCE PROTEIN MDTG"/>
    <property type="match status" value="1"/>
</dbReference>
<dbReference type="InterPro" id="IPR011701">
    <property type="entry name" value="MFS"/>
</dbReference>
<evidence type="ECO:0000256" key="5">
    <source>
        <dbReference type="ARBA" id="ARBA00022989"/>
    </source>
</evidence>
<feature type="transmembrane region" description="Helical" evidence="7">
    <location>
        <begin position="115"/>
        <end position="137"/>
    </location>
</feature>
<gene>
    <name evidence="9" type="ORF">SAMN02983011_01460</name>
</gene>
<keyword evidence="3" id="KW-1003">Cell membrane</keyword>
<dbReference type="Pfam" id="PF07690">
    <property type="entry name" value="MFS_1"/>
    <property type="match status" value="2"/>
</dbReference>
<reference evidence="9 10" key="1">
    <citation type="submission" date="2016-10" db="EMBL/GenBank/DDBJ databases">
        <authorList>
            <person name="Varghese N."/>
            <person name="Submissions S."/>
        </authorList>
    </citation>
    <scope>NUCLEOTIDE SEQUENCE [LARGE SCALE GENOMIC DNA]</scope>
    <source>
        <strain evidence="9 10">ATCC 43761</strain>
    </source>
</reference>
<evidence type="ECO:0000256" key="2">
    <source>
        <dbReference type="ARBA" id="ARBA00022448"/>
    </source>
</evidence>
<feature type="transmembrane region" description="Helical" evidence="7">
    <location>
        <begin position="346"/>
        <end position="365"/>
    </location>
</feature>
<evidence type="ECO:0000259" key="8">
    <source>
        <dbReference type="PROSITE" id="PS50850"/>
    </source>
</evidence>
<name>A0ABY0MFN1_9LACO</name>
<dbReference type="Gene3D" id="1.20.1250.20">
    <property type="entry name" value="MFS general substrate transporter like domains"/>
    <property type="match status" value="2"/>
</dbReference>
<keyword evidence="5 7" id="KW-1133">Transmembrane helix</keyword>
<evidence type="ECO:0000313" key="9">
    <source>
        <dbReference type="EMBL" id="SDA58162.1"/>
    </source>
</evidence>
<sequence>MKKILAFEAYVTISIINQFFERDDFLTAKIRNLPAGWHKAFYTLWLGCFITGMGYSMTMPFISLFISDLGNYSKLQINLYSGLAFAMTFIAQAIVSPYWGNLADRKGRKLMCMRASGVMALTITLTGFAPNAIYIVIMRFIQGAFSGYINNATALMASETPHERSGWVMSQMMTAGTAGNLVGPLLGGALSSFFGNMFGGAWGYRIPFFITGVLMFIVFLGTTFLVHEDFTPISREKMKPMGEIMRSLPSVKLIIVMFITTMLVQSSTMSIDPIVSLYVKSMMPHGSNVAFVAGVVAATPGLGTLIAASRIGHKMDEIGPLRVLRTGLVVGLVLFIPMALTNNPWVLAVLRFFLGIASAGMLPAAQTVLTLNTPQESFGRIFSYNQSFQAVGAVLGSLLGSTISGFSNYATVFWVTGFTLLLNFILVLIFAWGISYRDR</sequence>
<accession>A0ABY0MFN1</accession>
<proteinExistence type="predicted"/>
<evidence type="ECO:0000256" key="7">
    <source>
        <dbReference type="SAM" id="Phobius"/>
    </source>
</evidence>
<feature type="transmembrane region" description="Helical" evidence="7">
    <location>
        <begin position="323"/>
        <end position="340"/>
    </location>
</feature>
<keyword evidence="2" id="KW-0813">Transport</keyword>
<protein>
    <submittedName>
        <fullName evidence="9">MFS transporter, DHA1 family, multidrug resistance protein</fullName>
    </submittedName>
</protein>
<evidence type="ECO:0000256" key="4">
    <source>
        <dbReference type="ARBA" id="ARBA00022692"/>
    </source>
</evidence>
<keyword evidence="4 7" id="KW-0812">Transmembrane</keyword>
<dbReference type="SUPFAM" id="SSF103473">
    <property type="entry name" value="MFS general substrate transporter"/>
    <property type="match status" value="1"/>
</dbReference>
<keyword evidence="10" id="KW-1185">Reference proteome</keyword>
<feature type="transmembrane region" description="Helical" evidence="7">
    <location>
        <begin position="247"/>
        <end position="269"/>
    </location>
</feature>
<evidence type="ECO:0000313" key="10">
    <source>
        <dbReference type="Proteomes" id="UP000181860"/>
    </source>
</evidence>
<feature type="transmembrane region" description="Helical" evidence="7">
    <location>
        <begin position="412"/>
        <end position="434"/>
    </location>
</feature>
<evidence type="ECO:0000256" key="3">
    <source>
        <dbReference type="ARBA" id="ARBA00022475"/>
    </source>
</evidence>
<feature type="transmembrane region" description="Helical" evidence="7">
    <location>
        <begin position="289"/>
        <end position="311"/>
    </location>
</feature>
<dbReference type="PROSITE" id="PS50850">
    <property type="entry name" value="MFS"/>
    <property type="match status" value="1"/>
</dbReference>
<dbReference type="Proteomes" id="UP000181860">
    <property type="component" value="Unassembled WGS sequence"/>
</dbReference>
<feature type="transmembrane region" description="Helical" evidence="7">
    <location>
        <begin position="42"/>
        <end position="65"/>
    </location>
</feature>
<dbReference type="InterPro" id="IPR036259">
    <property type="entry name" value="MFS_trans_sf"/>
</dbReference>
<dbReference type="EMBL" id="FMXC01000015">
    <property type="protein sequence ID" value="SDA58162.1"/>
    <property type="molecule type" value="Genomic_DNA"/>
</dbReference>
<dbReference type="PANTHER" id="PTHR43414">
    <property type="entry name" value="MULTIDRUG RESISTANCE PROTEIN MDTG"/>
    <property type="match status" value="1"/>
</dbReference>
<feature type="transmembrane region" description="Helical" evidence="7">
    <location>
        <begin position="77"/>
        <end position="95"/>
    </location>
</feature>
<dbReference type="InterPro" id="IPR020846">
    <property type="entry name" value="MFS_dom"/>
</dbReference>
<evidence type="ECO:0000256" key="6">
    <source>
        <dbReference type="ARBA" id="ARBA00023136"/>
    </source>
</evidence>
<feature type="domain" description="Major facilitator superfamily (MFS) profile" evidence="8">
    <location>
        <begin position="40"/>
        <end position="435"/>
    </location>
</feature>
<comment type="subcellular location">
    <subcellularLocation>
        <location evidence="1">Cell membrane</location>
        <topology evidence="1">Multi-pass membrane protein</topology>
    </subcellularLocation>
</comment>
<keyword evidence="6 7" id="KW-0472">Membrane</keyword>
<feature type="transmembrane region" description="Helical" evidence="7">
    <location>
        <begin position="386"/>
        <end position="406"/>
    </location>
</feature>